<dbReference type="PANTHER" id="PTHR46825:SF9">
    <property type="entry name" value="BETA-LACTAMASE-RELATED DOMAIN-CONTAINING PROTEIN"/>
    <property type="match status" value="1"/>
</dbReference>
<sequence>MSAPEPAPVPDAATLEAVDRWVAFRLWHTRTPGAQVALGVAGVPFFSRAYGWANLEGDVAMTTGHLFRIASHSKTFTATLVLQLVEQGRLGLEDPLSTHVPALADDPLGGVVVRELLEHTGGVLRDGRDADYWQADRPFPDVDALLAMAREGGLKTAPGERFAYSNVGYSLLGLVVEAVTGETFADAARHGITEPLGLADTVADHWAERAGDYAAGHTGLHTAARRRAVPHVGTGAMAAATGFTSTAHDLVTYFGAHVLGDDRLLADRTKRLQQRLVSAGDPRADDGSGYGWGMVREKVGEQVFVGHSGGYPGHITKTLVDPRSGLTVSVLTNAIDGPATPLARGIAQILAAAAEAGGEPTASARAWTGRYANAWGVLDVAAVGGRLRSLGCTEWAPLEARDELVEDGDRLLIAEGAGYGSVGEPVTRVGSGIRYGGMTFDPLPDLPGGPGHRLGVG</sequence>
<dbReference type="EMBL" id="JAGIOB010000001">
    <property type="protein sequence ID" value="MBP2417945.1"/>
    <property type="molecule type" value="Genomic_DNA"/>
</dbReference>
<organism evidence="2 3">
    <name type="scientific">Microlunatus capsulatus</name>
    <dbReference type="NCBI Taxonomy" id="99117"/>
    <lineage>
        <taxon>Bacteria</taxon>
        <taxon>Bacillati</taxon>
        <taxon>Actinomycetota</taxon>
        <taxon>Actinomycetes</taxon>
        <taxon>Propionibacteriales</taxon>
        <taxon>Propionibacteriaceae</taxon>
        <taxon>Microlunatus</taxon>
    </lineage>
</organism>
<dbReference type="Gene3D" id="3.40.710.10">
    <property type="entry name" value="DD-peptidase/beta-lactamase superfamily"/>
    <property type="match status" value="1"/>
</dbReference>
<evidence type="ECO:0000313" key="3">
    <source>
        <dbReference type="Proteomes" id="UP000758168"/>
    </source>
</evidence>
<dbReference type="InterPro" id="IPR012338">
    <property type="entry name" value="Beta-lactam/transpept-like"/>
</dbReference>
<dbReference type="SUPFAM" id="SSF56601">
    <property type="entry name" value="beta-lactamase/transpeptidase-like"/>
    <property type="match status" value="1"/>
</dbReference>
<gene>
    <name evidence="2" type="ORF">JOF54_002867</name>
</gene>
<name>A0ABS4ZB09_9ACTN</name>
<dbReference type="RefSeq" id="WP_210057053.1">
    <property type="nucleotide sequence ID" value="NZ_BAAAMH010000010.1"/>
</dbReference>
<reference evidence="2 3" key="1">
    <citation type="submission" date="2021-03" db="EMBL/GenBank/DDBJ databases">
        <title>Sequencing the genomes of 1000 actinobacteria strains.</title>
        <authorList>
            <person name="Klenk H.-P."/>
        </authorList>
    </citation>
    <scope>NUCLEOTIDE SEQUENCE [LARGE SCALE GENOMIC DNA]</scope>
    <source>
        <strain evidence="2 3">DSM 12936</strain>
    </source>
</reference>
<accession>A0ABS4ZB09</accession>
<dbReference type="InterPro" id="IPR001466">
    <property type="entry name" value="Beta-lactam-related"/>
</dbReference>
<dbReference type="Pfam" id="PF00144">
    <property type="entry name" value="Beta-lactamase"/>
    <property type="match status" value="1"/>
</dbReference>
<dbReference type="InterPro" id="IPR050491">
    <property type="entry name" value="AmpC-like"/>
</dbReference>
<dbReference type="PANTHER" id="PTHR46825">
    <property type="entry name" value="D-ALANYL-D-ALANINE-CARBOXYPEPTIDASE/ENDOPEPTIDASE AMPH"/>
    <property type="match status" value="1"/>
</dbReference>
<protein>
    <submittedName>
        <fullName evidence="2">CubicO group peptidase (Beta-lactamase class C family)</fullName>
    </submittedName>
</protein>
<feature type="domain" description="Beta-lactamase-related" evidence="1">
    <location>
        <begin position="19"/>
        <end position="339"/>
    </location>
</feature>
<comment type="caution">
    <text evidence="2">The sequence shown here is derived from an EMBL/GenBank/DDBJ whole genome shotgun (WGS) entry which is preliminary data.</text>
</comment>
<proteinExistence type="predicted"/>
<evidence type="ECO:0000259" key="1">
    <source>
        <dbReference type="Pfam" id="PF00144"/>
    </source>
</evidence>
<evidence type="ECO:0000313" key="2">
    <source>
        <dbReference type="EMBL" id="MBP2417945.1"/>
    </source>
</evidence>
<keyword evidence="3" id="KW-1185">Reference proteome</keyword>
<dbReference type="Proteomes" id="UP000758168">
    <property type="component" value="Unassembled WGS sequence"/>
</dbReference>